<accession>A0ABU8VW11</accession>
<reference evidence="2 3" key="1">
    <citation type="submission" date="2024-03" db="EMBL/GenBank/DDBJ databases">
        <title>Novel species of the genus Variovorax.</title>
        <authorList>
            <person name="Liu Q."/>
            <person name="Xin Y.-H."/>
        </authorList>
    </citation>
    <scope>NUCLEOTIDE SEQUENCE [LARGE SCALE GENOMIC DNA]</scope>
    <source>
        <strain evidence="2 3">KACC 18501</strain>
    </source>
</reference>
<evidence type="ECO:0000313" key="2">
    <source>
        <dbReference type="EMBL" id="MEJ8821419.1"/>
    </source>
</evidence>
<dbReference type="InterPro" id="IPR008769">
    <property type="entry name" value="PhaF_PhaI"/>
</dbReference>
<organism evidence="2 3">
    <name type="scientific">Variovorax humicola</name>
    <dbReference type="NCBI Taxonomy" id="1769758"/>
    <lineage>
        <taxon>Bacteria</taxon>
        <taxon>Pseudomonadati</taxon>
        <taxon>Pseudomonadota</taxon>
        <taxon>Betaproteobacteria</taxon>
        <taxon>Burkholderiales</taxon>
        <taxon>Comamonadaceae</taxon>
        <taxon>Variovorax</taxon>
    </lineage>
</organism>
<evidence type="ECO:0000256" key="1">
    <source>
        <dbReference type="SAM" id="MobiDB-lite"/>
    </source>
</evidence>
<feature type="region of interest" description="Disordered" evidence="1">
    <location>
        <begin position="1"/>
        <end position="44"/>
    </location>
</feature>
<comment type="caution">
    <text evidence="2">The sequence shown here is derived from an EMBL/GenBank/DDBJ whole genome shotgun (WGS) entry which is preliminary data.</text>
</comment>
<dbReference type="RefSeq" id="WP_340362469.1">
    <property type="nucleotide sequence ID" value="NZ_JBBKZV010000002.1"/>
</dbReference>
<name>A0ABU8VW11_9BURK</name>
<gene>
    <name evidence="2" type="ORF">WKW80_05125</name>
</gene>
<dbReference type="Proteomes" id="UP001363010">
    <property type="component" value="Unassembled WGS sequence"/>
</dbReference>
<feature type="compositionally biased region" description="Low complexity" evidence="1">
    <location>
        <begin position="1"/>
        <end position="20"/>
    </location>
</feature>
<keyword evidence="3" id="KW-1185">Reference proteome</keyword>
<dbReference type="Pfam" id="PF05597">
    <property type="entry name" value="Phasin"/>
    <property type="match status" value="1"/>
</dbReference>
<protein>
    <submittedName>
        <fullName evidence="2">Phasin family protein</fullName>
    </submittedName>
</protein>
<proteinExistence type="predicted"/>
<evidence type="ECO:0000313" key="3">
    <source>
        <dbReference type="Proteomes" id="UP001363010"/>
    </source>
</evidence>
<sequence length="145" mass="15206">MPSPTAKKTAAKKAAGSKTSRANVAGKVKAEAAAPGETGGKGEGLLRAGLKVLGGQTRVVESLLGMPAATARQAMPAVKKNSLEALGETLGFRKLEDVFDQRIATALERLGMPSVDELNSLREQVRQLVAERDKALAAASTRRKR</sequence>
<dbReference type="EMBL" id="JBBKZV010000002">
    <property type="protein sequence ID" value="MEJ8821419.1"/>
    <property type="molecule type" value="Genomic_DNA"/>
</dbReference>